<protein>
    <submittedName>
        <fullName evidence="4">DUF6377 domain-containing protein</fullName>
    </submittedName>
</protein>
<dbReference type="EMBL" id="JAVRHP010000027">
    <property type="protein sequence ID" value="MDT0649918.1"/>
    <property type="molecule type" value="Genomic_DNA"/>
</dbReference>
<sequence length="371" mass="42982">PGSYGHSSLEGYIRYRRGDFEEALAKILPLLDTDLNLREQAMLNSIVGDSYAQLGLKDKATFHLAQAAIADIKSSAKENLAIIRLAELQFTEGNVQMASIFIQKANEDAAFYGAQQRKLRVGAILPLIEEQIIKQVEEQRERLSRQNLLLSLLLLFVVVLAVIIYSQVRRLKRARREISKAHEKLQVKNHQITKVNEEVKLKNFQLNKVNYELMEANKIKEEYIGFFFTQDADIFEKFKDFKDNIQKNLKKDNLEGVKYLVDTCDLKREKEKLLQNFDEAFINLFPDFIKEFNSLLKEGEQILPKKGQILNKELRIFALIRLGITHNEIIAQILGYSVNSIYAYKTKIRKKSLLDKQDFDQKLLENTLLKL</sequence>
<feature type="transmembrane region" description="Helical" evidence="2">
    <location>
        <begin position="148"/>
        <end position="166"/>
    </location>
</feature>
<dbReference type="InterPro" id="IPR045957">
    <property type="entry name" value="DUF6377"/>
</dbReference>
<proteinExistence type="predicted"/>
<accession>A0ABU3CUJ8</accession>
<gene>
    <name evidence="4" type="ORF">RM529_07165</name>
</gene>
<keyword evidence="2" id="KW-0472">Membrane</keyword>
<feature type="coiled-coil region" evidence="1">
    <location>
        <begin position="133"/>
        <end position="191"/>
    </location>
</feature>
<dbReference type="Proteomes" id="UP001248819">
    <property type="component" value="Unassembled WGS sequence"/>
</dbReference>
<evidence type="ECO:0000256" key="1">
    <source>
        <dbReference type="SAM" id="Coils"/>
    </source>
</evidence>
<keyword evidence="2" id="KW-1133">Transmembrane helix</keyword>
<reference evidence="4 5" key="1">
    <citation type="submission" date="2023-09" db="EMBL/GenBank/DDBJ databases">
        <authorList>
            <person name="Rey-Velasco X."/>
        </authorList>
    </citation>
    <scope>NUCLEOTIDE SEQUENCE [LARGE SCALE GENOMIC DNA]</scope>
    <source>
        <strain evidence="4 5">F297</strain>
    </source>
</reference>
<keyword evidence="1" id="KW-0175">Coiled coil</keyword>
<dbReference type="Pfam" id="PF19904">
    <property type="entry name" value="DUF6377"/>
    <property type="match status" value="1"/>
</dbReference>
<name>A0ABU3CUJ8_9FLAO</name>
<feature type="domain" description="DUF6377" evidence="3">
    <location>
        <begin position="71"/>
        <end position="331"/>
    </location>
</feature>
<keyword evidence="2" id="KW-0812">Transmembrane</keyword>
<evidence type="ECO:0000259" key="3">
    <source>
        <dbReference type="Pfam" id="PF19904"/>
    </source>
</evidence>
<organism evidence="4 5">
    <name type="scientific">Autumnicola edwardsiae</name>
    <dbReference type="NCBI Taxonomy" id="3075594"/>
    <lineage>
        <taxon>Bacteria</taxon>
        <taxon>Pseudomonadati</taxon>
        <taxon>Bacteroidota</taxon>
        <taxon>Flavobacteriia</taxon>
        <taxon>Flavobacteriales</taxon>
        <taxon>Flavobacteriaceae</taxon>
        <taxon>Autumnicola</taxon>
    </lineage>
</organism>
<keyword evidence="5" id="KW-1185">Reference proteome</keyword>
<evidence type="ECO:0000256" key="2">
    <source>
        <dbReference type="SAM" id="Phobius"/>
    </source>
</evidence>
<comment type="caution">
    <text evidence="4">The sequence shown here is derived from an EMBL/GenBank/DDBJ whole genome shotgun (WGS) entry which is preliminary data.</text>
</comment>
<dbReference type="RefSeq" id="WP_311484076.1">
    <property type="nucleotide sequence ID" value="NZ_JAVRHP010000027.1"/>
</dbReference>
<evidence type="ECO:0000313" key="5">
    <source>
        <dbReference type="Proteomes" id="UP001248819"/>
    </source>
</evidence>
<evidence type="ECO:0000313" key="4">
    <source>
        <dbReference type="EMBL" id="MDT0649918.1"/>
    </source>
</evidence>
<feature type="non-terminal residue" evidence="4">
    <location>
        <position position="1"/>
    </location>
</feature>